<dbReference type="InterPro" id="IPR025197">
    <property type="entry name" value="DUF4116"/>
</dbReference>
<keyword evidence="3" id="KW-1185">Reference proteome</keyword>
<feature type="domain" description="DUF4116" evidence="1">
    <location>
        <begin position="28"/>
        <end position="76"/>
    </location>
</feature>
<evidence type="ECO:0000259" key="1">
    <source>
        <dbReference type="Pfam" id="PF13475"/>
    </source>
</evidence>
<accession>A0ABP0RPK3</accession>
<gene>
    <name evidence="2" type="ORF">CCMP2556_LOCUS47699</name>
</gene>
<protein>
    <recommendedName>
        <fullName evidence="1">DUF4116 domain-containing protein</fullName>
    </recommendedName>
</protein>
<name>A0ABP0RPK3_9DINO</name>
<feature type="domain" description="DUF4116" evidence="1">
    <location>
        <begin position="110"/>
        <end position="154"/>
    </location>
</feature>
<proteinExistence type="predicted"/>
<evidence type="ECO:0000313" key="3">
    <source>
        <dbReference type="Proteomes" id="UP001642484"/>
    </source>
</evidence>
<reference evidence="2 3" key="1">
    <citation type="submission" date="2024-02" db="EMBL/GenBank/DDBJ databases">
        <authorList>
            <person name="Chen Y."/>
            <person name="Shah S."/>
            <person name="Dougan E. K."/>
            <person name="Thang M."/>
            <person name="Chan C."/>
        </authorList>
    </citation>
    <scope>NUCLEOTIDE SEQUENCE [LARGE SCALE GENOMIC DNA]</scope>
</reference>
<evidence type="ECO:0000313" key="2">
    <source>
        <dbReference type="EMBL" id="CAK9101111.1"/>
    </source>
</evidence>
<comment type="caution">
    <text evidence="2">The sequence shown here is derived from an EMBL/GenBank/DDBJ whole genome shotgun (WGS) entry which is preliminary data.</text>
</comment>
<dbReference type="Proteomes" id="UP001642484">
    <property type="component" value="Unassembled WGS sequence"/>
</dbReference>
<dbReference type="Pfam" id="PF13475">
    <property type="entry name" value="DUF4116"/>
    <property type="match status" value="2"/>
</dbReference>
<dbReference type="EMBL" id="CAXAMN010026173">
    <property type="protein sequence ID" value="CAK9101111.1"/>
    <property type="molecule type" value="Genomic_DNA"/>
</dbReference>
<organism evidence="2 3">
    <name type="scientific">Durusdinium trenchii</name>
    <dbReference type="NCBI Taxonomy" id="1381693"/>
    <lineage>
        <taxon>Eukaryota</taxon>
        <taxon>Sar</taxon>
        <taxon>Alveolata</taxon>
        <taxon>Dinophyceae</taxon>
        <taxon>Suessiales</taxon>
        <taxon>Symbiodiniaceae</taxon>
        <taxon>Durusdinium</taxon>
    </lineage>
</organism>
<sequence>MVRGTPLSINGLWPALRVTVDPGRSIADRELVLAAVQQDGAALAFASEELREEKEVVLQAVHQTGSALAFAAPALKADREAHGAAMAAAREEWPVAMAGGLVEAIARDFVVWAAVQESGLALEHAADELRDDEDLVFVAVATGAALRFASPRLRAQRRMVCQALRADEAALAWASEVPGRAFASLGA</sequence>